<feature type="domain" description="Methyl-accepting transducer" evidence="7">
    <location>
        <begin position="328"/>
        <end position="551"/>
    </location>
</feature>
<dbReference type="GO" id="GO:0004888">
    <property type="term" value="F:transmembrane signaling receptor activity"/>
    <property type="evidence" value="ECO:0007669"/>
    <property type="project" value="InterPro"/>
</dbReference>
<evidence type="ECO:0000259" key="7">
    <source>
        <dbReference type="PROSITE" id="PS50111"/>
    </source>
</evidence>
<evidence type="ECO:0000256" key="6">
    <source>
        <dbReference type="SAM" id="Phobius"/>
    </source>
</evidence>
<keyword evidence="6" id="KW-0812">Transmembrane</keyword>
<feature type="transmembrane region" description="Helical" evidence="6">
    <location>
        <begin position="12"/>
        <end position="31"/>
    </location>
</feature>
<evidence type="ECO:0000256" key="3">
    <source>
        <dbReference type="PROSITE-ProRule" id="PRU00284"/>
    </source>
</evidence>
<keyword evidence="10" id="KW-1185">Reference proteome</keyword>
<evidence type="ECO:0000256" key="1">
    <source>
        <dbReference type="ARBA" id="ARBA00023224"/>
    </source>
</evidence>
<dbReference type="SUPFAM" id="SSF58104">
    <property type="entry name" value="Methyl-accepting chemotaxis protein (MCP) signaling domain"/>
    <property type="match status" value="2"/>
</dbReference>
<evidence type="ECO:0000256" key="5">
    <source>
        <dbReference type="SAM" id="MobiDB-lite"/>
    </source>
</evidence>
<dbReference type="SMART" id="SM00283">
    <property type="entry name" value="MA"/>
    <property type="match status" value="1"/>
</dbReference>
<dbReference type="HOGENOM" id="CLU_000445_107_18_12"/>
<keyword evidence="6" id="KW-1133">Transmembrane helix</keyword>
<dbReference type="PRINTS" id="PR00260">
    <property type="entry name" value="CHEMTRNSDUCR"/>
</dbReference>
<evidence type="ECO:0000256" key="2">
    <source>
        <dbReference type="ARBA" id="ARBA00029447"/>
    </source>
</evidence>
<feature type="coiled-coil region" evidence="4">
    <location>
        <begin position="543"/>
        <end position="570"/>
    </location>
</feature>
<accession>V5WED1</accession>
<evidence type="ECO:0008006" key="11">
    <source>
        <dbReference type="Google" id="ProtNLM"/>
    </source>
</evidence>
<organism evidence="9 10">
    <name type="scientific">Salinispira pacifica</name>
    <dbReference type="NCBI Taxonomy" id="1307761"/>
    <lineage>
        <taxon>Bacteria</taxon>
        <taxon>Pseudomonadati</taxon>
        <taxon>Spirochaetota</taxon>
        <taxon>Spirochaetia</taxon>
        <taxon>Spirochaetales</taxon>
        <taxon>Spirochaetaceae</taxon>
        <taxon>Salinispira</taxon>
    </lineage>
</organism>
<dbReference type="GO" id="GO:0016020">
    <property type="term" value="C:membrane"/>
    <property type="evidence" value="ECO:0007669"/>
    <property type="project" value="InterPro"/>
</dbReference>
<evidence type="ECO:0000256" key="4">
    <source>
        <dbReference type="SAM" id="Coils"/>
    </source>
</evidence>
<keyword evidence="6" id="KW-0472">Membrane</keyword>
<dbReference type="InterPro" id="IPR003660">
    <property type="entry name" value="HAMP_dom"/>
</dbReference>
<keyword evidence="1 3" id="KW-0807">Transducer</keyword>
<feature type="transmembrane region" description="Helical" evidence="6">
    <location>
        <begin position="203"/>
        <end position="225"/>
    </location>
</feature>
<dbReference type="InterPro" id="IPR004089">
    <property type="entry name" value="MCPsignal_dom"/>
</dbReference>
<sequence>MAKRTKTLSFKITILILIITLVTFMIMSLILEATVRRIITNEKRAQFTFRAEMLMEIIEDGYVEYTRELQEIQRSQRAERAELLESGSGSDQLVNLARESRSAILSRIRQQYYESDILQDDDVLPFILDQQRTVLLHPRLPEGSRELAYESYIQDAQAESDGNRDFTRNGELWWTLYRSEPNWGWTVFYEVPHSQKFAALNSFRVTGILVMLAGFFLIAVLVAVFNRRALRPLLQVKQSIVEIADGGGDLTRQLEVKTQDEVGELSSEFNRFIASLRNIVSSIKILSSQTGDIRTDLNANTEETAGSISQISATIHNMMKQMERLKENIGGAVQSLGDISNSVNTNSRITQEQASMVEESVASVNEMIASINNVAEIVQAKSESSGVLVDTAREGGKQVEVMGQTFQQGVAQKIESIQEFLDVINGISSQINLLSMNAAIEAAHAGEHGRGFAVVAEEIRRLAEQTSSNTKRIGGSIKEIIQAISDTRVQVEQTGDAFDQINSHIEDVYSAFKEIHQSTEELSVGGREILTAMSQLSEGSGELQEQSADIHDKTRNIDSLMQEVDNYAGEMLQGMSEISSGSGEITGAMEYLNNLSSELGVKSNALEEQITRFKTDSEDDSASGSASDSASDSEHSEE</sequence>
<evidence type="ECO:0000313" key="10">
    <source>
        <dbReference type="Proteomes" id="UP000018680"/>
    </source>
</evidence>
<dbReference type="GO" id="GO:0006935">
    <property type="term" value="P:chemotaxis"/>
    <property type="evidence" value="ECO:0007669"/>
    <property type="project" value="InterPro"/>
</dbReference>
<dbReference type="OrthoDB" id="369614at2"/>
<keyword evidence="4" id="KW-0175">Coiled coil</keyword>
<evidence type="ECO:0000313" key="9">
    <source>
        <dbReference type="EMBL" id="AHC13924.1"/>
    </source>
</evidence>
<dbReference type="Gene3D" id="3.30.450.20">
    <property type="entry name" value="PAS domain"/>
    <property type="match status" value="1"/>
</dbReference>
<dbReference type="GO" id="GO:0007165">
    <property type="term" value="P:signal transduction"/>
    <property type="evidence" value="ECO:0007669"/>
    <property type="project" value="UniProtKB-KW"/>
</dbReference>
<gene>
    <name evidence="9" type="ORF">L21SP2_0492</name>
</gene>
<dbReference type="Gene3D" id="1.10.8.500">
    <property type="entry name" value="HAMP domain in histidine kinase"/>
    <property type="match status" value="1"/>
</dbReference>
<dbReference type="STRING" id="1307761.L21SP2_0492"/>
<dbReference type="KEGG" id="slr:L21SP2_0492"/>
<dbReference type="AlphaFoldDB" id="V5WED1"/>
<dbReference type="Pfam" id="PF00015">
    <property type="entry name" value="MCPsignal"/>
    <property type="match status" value="1"/>
</dbReference>
<dbReference type="EMBL" id="CP006939">
    <property type="protein sequence ID" value="AHC13924.1"/>
    <property type="molecule type" value="Genomic_DNA"/>
</dbReference>
<dbReference type="PANTHER" id="PTHR32089">
    <property type="entry name" value="METHYL-ACCEPTING CHEMOTAXIS PROTEIN MCPB"/>
    <property type="match status" value="1"/>
</dbReference>
<reference evidence="9 10" key="1">
    <citation type="journal article" date="2015" name="Stand. Genomic Sci.">
        <title>Complete genome sequence and description of Salinispira pacifica gen. nov., sp. nov., a novel spirochaete isolated form a hypersaline microbial mat.</title>
        <authorList>
            <person name="Ben Hania W."/>
            <person name="Joseph M."/>
            <person name="Schumann P."/>
            <person name="Bunk B."/>
            <person name="Fiebig A."/>
            <person name="Sproer C."/>
            <person name="Klenk H.P."/>
            <person name="Fardeau M.L."/>
            <person name="Spring S."/>
        </authorList>
    </citation>
    <scope>NUCLEOTIDE SEQUENCE [LARGE SCALE GENOMIC DNA]</scope>
    <source>
        <strain evidence="9 10">L21-RPul-D2</strain>
    </source>
</reference>
<name>V5WED1_9SPIO</name>
<proteinExistence type="inferred from homology"/>
<dbReference type="SMART" id="SM00304">
    <property type="entry name" value="HAMP"/>
    <property type="match status" value="1"/>
</dbReference>
<dbReference type="Gene3D" id="1.10.287.950">
    <property type="entry name" value="Methyl-accepting chemotaxis protein"/>
    <property type="match status" value="1"/>
</dbReference>
<comment type="similarity">
    <text evidence="2">Belongs to the methyl-accepting chemotaxis (MCP) protein family.</text>
</comment>
<feature type="region of interest" description="Disordered" evidence="5">
    <location>
        <begin position="611"/>
        <end position="638"/>
    </location>
</feature>
<evidence type="ECO:0000259" key="8">
    <source>
        <dbReference type="PROSITE" id="PS50885"/>
    </source>
</evidence>
<dbReference type="PANTHER" id="PTHR32089:SF112">
    <property type="entry name" value="LYSOZYME-LIKE PROTEIN-RELATED"/>
    <property type="match status" value="1"/>
</dbReference>
<dbReference type="CDD" id="cd06225">
    <property type="entry name" value="HAMP"/>
    <property type="match status" value="1"/>
</dbReference>
<dbReference type="PATRIC" id="fig|1307761.3.peg.493"/>
<dbReference type="RefSeq" id="WP_024266856.1">
    <property type="nucleotide sequence ID" value="NC_023035.1"/>
</dbReference>
<dbReference type="eggNOG" id="COG0840">
    <property type="taxonomic scope" value="Bacteria"/>
</dbReference>
<dbReference type="PROSITE" id="PS50111">
    <property type="entry name" value="CHEMOTAXIS_TRANSDUC_2"/>
    <property type="match status" value="1"/>
</dbReference>
<dbReference type="Pfam" id="PF00672">
    <property type="entry name" value="HAMP"/>
    <property type="match status" value="1"/>
</dbReference>
<dbReference type="InterPro" id="IPR004090">
    <property type="entry name" value="Chemotax_Me-accpt_rcpt"/>
</dbReference>
<protein>
    <recommendedName>
        <fullName evidence="11">Methyl-accepting chemotaxis protein</fullName>
    </recommendedName>
</protein>
<feature type="domain" description="HAMP" evidence="8">
    <location>
        <begin position="227"/>
        <end position="281"/>
    </location>
</feature>
<dbReference type="Proteomes" id="UP000018680">
    <property type="component" value="Chromosome"/>
</dbReference>
<dbReference type="PROSITE" id="PS50885">
    <property type="entry name" value="HAMP"/>
    <property type="match status" value="1"/>
</dbReference>